<evidence type="ECO:0000313" key="3">
    <source>
        <dbReference type="EMBL" id="MEU6826276.1"/>
    </source>
</evidence>
<gene>
    <name evidence="3" type="ORF">ABZ921_37160</name>
</gene>
<protein>
    <recommendedName>
        <fullName evidence="5">SAF domain-containing protein</fullName>
    </recommendedName>
</protein>
<dbReference type="EMBL" id="JBEYXV010000025">
    <property type="protein sequence ID" value="MEU6826276.1"/>
    <property type="molecule type" value="Genomic_DNA"/>
</dbReference>
<dbReference type="Proteomes" id="UP001551176">
    <property type="component" value="Unassembled WGS sequence"/>
</dbReference>
<feature type="region of interest" description="Disordered" evidence="1">
    <location>
        <begin position="1"/>
        <end position="29"/>
    </location>
</feature>
<feature type="transmembrane region" description="Helical" evidence="2">
    <location>
        <begin position="36"/>
        <end position="57"/>
    </location>
</feature>
<organism evidence="3 4">
    <name type="scientific">Streptomyces atriruber</name>
    <dbReference type="NCBI Taxonomy" id="545121"/>
    <lineage>
        <taxon>Bacteria</taxon>
        <taxon>Bacillati</taxon>
        <taxon>Actinomycetota</taxon>
        <taxon>Actinomycetes</taxon>
        <taxon>Kitasatosporales</taxon>
        <taxon>Streptomycetaceae</taxon>
        <taxon>Streptomyces</taxon>
    </lineage>
</organism>
<evidence type="ECO:0000256" key="1">
    <source>
        <dbReference type="SAM" id="MobiDB-lite"/>
    </source>
</evidence>
<keyword evidence="2" id="KW-0812">Transmembrane</keyword>
<proteinExistence type="predicted"/>
<evidence type="ECO:0008006" key="5">
    <source>
        <dbReference type="Google" id="ProtNLM"/>
    </source>
</evidence>
<accession>A0ABV3BZ30</accession>
<keyword evidence="2" id="KW-0472">Membrane</keyword>
<evidence type="ECO:0000256" key="2">
    <source>
        <dbReference type="SAM" id="Phobius"/>
    </source>
</evidence>
<name>A0ABV3BZ30_9ACTN</name>
<evidence type="ECO:0000313" key="4">
    <source>
        <dbReference type="Proteomes" id="UP001551176"/>
    </source>
</evidence>
<comment type="caution">
    <text evidence="3">The sequence shown here is derived from an EMBL/GenBank/DDBJ whole genome shotgun (WGS) entry which is preliminary data.</text>
</comment>
<keyword evidence="2" id="KW-1133">Transmembrane helix</keyword>
<keyword evidence="4" id="KW-1185">Reference proteome</keyword>
<reference evidence="3 4" key="1">
    <citation type="submission" date="2024-06" db="EMBL/GenBank/DDBJ databases">
        <title>The Natural Products Discovery Center: Release of the First 8490 Sequenced Strains for Exploring Actinobacteria Biosynthetic Diversity.</title>
        <authorList>
            <person name="Kalkreuter E."/>
            <person name="Kautsar S.A."/>
            <person name="Yang D."/>
            <person name="Bader C.D."/>
            <person name="Teijaro C.N."/>
            <person name="Fluegel L."/>
            <person name="Davis C.M."/>
            <person name="Simpson J.R."/>
            <person name="Lauterbach L."/>
            <person name="Steele A.D."/>
            <person name="Gui C."/>
            <person name="Meng S."/>
            <person name="Li G."/>
            <person name="Viehrig K."/>
            <person name="Ye F."/>
            <person name="Su P."/>
            <person name="Kiefer A.F."/>
            <person name="Nichols A."/>
            <person name="Cepeda A.J."/>
            <person name="Yan W."/>
            <person name="Fan B."/>
            <person name="Jiang Y."/>
            <person name="Adhikari A."/>
            <person name="Zheng C.-J."/>
            <person name="Schuster L."/>
            <person name="Cowan T.M."/>
            <person name="Smanski M.J."/>
            <person name="Chevrette M.G."/>
            <person name="De Carvalho L.P.S."/>
            <person name="Shen B."/>
        </authorList>
    </citation>
    <scope>NUCLEOTIDE SEQUENCE [LARGE SCALE GENOMIC DNA]</scope>
    <source>
        <strain evidence="3 4">NPDC046838</strain>
    </source>
</reference>
<dbReference type="RefSeq" id="WP_359357348.1">
    <property type="nucleotide sequence ID" value="NZ_JBEYXV010000025.1"/>
</dbReference>
<sequence>MKIQERTGAGNNRSAAPAQPAVGERLPAPPRERKPALAALAVLLILVGALGATVLVLRAGDRIEVVRVTQPIAAGEAAVEGKNITGVMVAEDGAINYVKWEQRGVLSKLRAKSDIPKGAVAVGEMFAKKTGLPAGKASVGLSLKEGQYPSDIKVGDTVSVFPVVSGTSTGKGSSGGSGSTSGTPLVADAKVNTIAAKSDATVSTGNLNITLVVPQEEVAALASAASEGKAVVARVSDDDN</sequence>